<gene>
    <name evidence="3" type="ORF">GCM10022222_67830</name>
</gene>
<organism evidence="3 4">
    <name type="scientific">Amycolatopsis ultiminotia</name>
    <dbReference type="NCBI Taxonomy" id="543629"/>
    <lineage>
        <taxon>Bacteria</taxon>
        <taxon>Bacillati</taxon>
        <taxon>Actinomycetota</taxon>
        <taxon>Actinomycetes</taxon>
        <taxon>Pseudonocardiales</taxon>
        <taxon>Pseudonocardiaceae</taxon>
        <taxon>Amycolatopsis</taxon>
    </lineage>
</organism>
<feature type="compositionally biased region" description="Basic and acidic residues" evidence="1">
    <location>
        <begin position="86"/>
        <end position="100"/>
    </location>
</feature>
<proteinExistence type="predicted"/>
<feature type="region of interest" description="Disordered" evidence="1">
    <location>
        <begin position="70"/>
        <end position="100"/>
    </location>
</feature>
<dbReference type="EMBL" id="BAAAZN010000019">
    <property type="protein sequence ID" value="GAA3573895.1"/>
    <property type="molecule type" value="Genomic_DNA"/>
</dbReference>
<dbReference type="Proteomes" id="UP001500689">
    <property type="component" value="Unassembled WGS sequence"/>
</dbReference>
<sequence>MPTTPGSEGTRTALAAAGFLLLPLLCCGLPLLIAAGALGAVGSVLGNPWVIGAAAVVVLATGVWFARRRTRAARDDSCCPPPSLSHSDRTHEPADRTQEF</sequence>
<name>A0ABP6XXF9_9PSEU</name>
<keyword evidence="4" id="KW-1185">Reference proteome</keyword>
<evidence type="ECO:0000313" key="4">
    <source>
        <dbReference type="Proteomes" id="UP001500689"/>
    </source>
</evidence>
<comment type="caution">
    <text evidence="3">The sequence shown here is derived from an EMBL/GenBank/DDBJ whole genome shotgun (WGS) entry which is preliminary data.</text>
</comment>
<evidence type="ECO:0000256" key="2">
    <source>
        <dbReference type="SAM" id="Phobius"/>
    </source>
</evidence>
<reference evidence="4" key="1">
    <citation type="journal article" date="2019" name="Int. J. Syst. Evol. Microbiol.">
        <title>The Global Catalogue of Microorganisms (GCM) 10K type strain sequencing project: providing services to taxonomists for standard genome sequencing and annotation.</title>
        <authorList>
            <consortium name="The Broad Institute Genomics Platform"/>
            <consortium name="The Broad Institute Genome Sequencing Center for Infectious Disease"/>
            <person name="Wu L."/>
            <person name="Ma J."/>
        </authorList>
    </citation>
    <scope>NUCLEOTIDE SEQUENCE [LARGE SCALE GENOMIC DNA]</scope>
    <source>
        <strain evidence="4">JCM 16898</strain>
    </source>
</reference>
<accession>A0ABP6XXF9</accession>
<feature type="transmembrane region" description="Helical" evidence="2">
    <location>
        <begin position="49"/>
        <end position="66"/>
    </location>
</feature>
<keyword evidence="2" id="KW-0812">Transmembrane</keyword>
<protein>
    <recommendedName>
        <fullName evidence="5">Mercuric ion transport protein</fullName>
    </recommendedName>
</protein>
<evidence type="ECO:0000256" key="1">
    <source>
        <dbReference type="SAM" id="MobiDB-lite"/>
    </source>
</evidence>
<evidence type="ECO:0000313" key="3">
    <source>
        <dbReference type="EMBL" id="GAA3573895.1"/>
    </source>
</evidence>
<evidence type="ECO:0008006" key="5">
    <source>
        <dbReference type="Google" id="ProtNLM"/>
    </source>
</evidence>
<keyword evidence="2" id="KW-0472">Membrane</keyword>
<keyword evidence="2" id="KW-1133">Transmembrane helix</keyword>